<dbReference type="InterPro" id="IPR027417">
    <property type="entry name" value="P-loop_NTPase"/>
</dbReference>
<name>A0A225DY39_9BACT</name>
<evidence type="ECO:0000256" key="1">
    <source>
        <dbReference type="ARBA" id="ARBA00022448"/>
    </source>
</evidence>
<keyword evidence="3 5" id="KW-0067">ATP-binding</keyword>
<reference evidence="6" key="1">
    <citation type="submission" date="2017-06" db="EMBL/GenBank/DDBJ databases">
        <title>Genome analysis of Fimbriiglobus ruber SP5, the first member of the order Planctomycetales with confirmed chitinolytic capability.</title>
        <authorList>
            <person name="Ravin N.V."/>
            <person name="Rakitin A.L."/>
            <person name="Ivanova A.A."/>
            <person name="Beletsky A.V."/>
            <person name="Kulichevskaya I.S."/>
            <person name="Mardanov A.V."/>
            <person name="Dedysh S.N."/>
        </authorList>
    </citation>
    <scope>NUCLEOTIDE SEQUENCE [LARGE SCALE GENOMIC DNA]</scope>
    <source>
        <strain evidence="6">SP5</strain>
    </source>
</reference>
<proteinExistence type="predicted"/>
<dbReference type="GO" id="GO:0005524">
    <property type="term" value="F:ATP binding"/>
    <property type="evidence" value="ECO:0007669"/>
    <property type="project" value="UniProtKB-KW"/>
</dbReference>
<dbReference type="SMART" id="SM00382">
    <property type="entry name" value="AAA"/>
    <property type="match status" value="1"/>
</dbReference>
<sequence length="243" mass="25875">MFAGVSLTARRGELLAVLGPNGAGKTTLLRALARLTRPLAGTVTLDGRDLWATHNPGMAAVAFAPQVLAPTWPLTVREFVALGRAPHRGWWRPLSKADWRTVEATLDLLALGPFVDRPVTELSGGEWQRVRLAKSLAQEPTVLLLDEPTAHLDPRAQFELLSAVRALAADRQLAVVMTLHDLNLVGPWADRVAVLASGGILAEGTPAEVLTEATLTQAYNVHLHVAPHPLTAAPAVSLAPATP</sequence>
<dbReference type="InterPro" id="IPR017871">
    <property type="entry name" value="ABC_transporter-like_CS"/>
</dbReference>
<dbReference type="EMBL" id="NIDE01000006">
    <property type="protein sequence ID" value="OWK41265.1"/>
    <property type="molecule type" value="Genomic_DNA"/>
</dbReference>
<dbReference type="InterPro" id="IPR003593">
    <property type="entry name" value="AAA+_ATPase"/>
</dbReference>
<dbReference type="Gene3D" id="3.40.50.300">
    <property type="entry name" value="P-loop containing nucleotide triphosphate hydrolases"/>
    <property type="match status" value="1"/>
</dbReference>
<dbReference type="PANTHER" id="PTHR42794">
    <property type="entry name" value="HEMIN IMPORT ATP-BINDING PROTEIN HMUV"/>
    <property type="match status" value="1"/>
</dbReference>
<evidence type="ECO:0000313" key="6">
    <source>
        <dbReference type="Proteomes" id="UP000214646"/>
    </source>
</evidence>
<organism evidence="5 6">
    <name type="scientific">Fimbriiglobus ruber</name>
    <dbReference type="NCBI Taxonomy" id="1908690"/>
    <lineage>
        <taxon>Bacteria</taxon>
        <taxon>Pseudomonadati</taxon>
        <taxon>Planctomycetota</taxon>
        <taxon>Planctomycetia</taxon>
        <taxon>Gemmatales</taxon>
        <taxon>Gemmataceae</taxon>
        <taxon>Fimbriiglobus</taxon>
    </lineage>
</organism>
<dbReference type="CDD" id="cd03214">
    <property type="entry name" value="ABC_Iron-Siderophores_B12_Hemin"/>
    <property type="match status" value="1"/>
</dbReference>
<dbReference type="PANTHER" id="PTHR42794:SF2">
    <property type="entry name" value="ABC TRANSPORTER ATP-BINDING PROTEIN"/>
    <property type="match status" value="1"/>
</dbReference>
<evidence type="ECO:0000313" key="5">
    <source>
        <dbReference type="EMBL" id="OWK41265.1"/>
    </source>
</evidence>
<dbReference type="Pfam" id="PF00005">
    <property type="entry name" value="ABC_tran"/>
    <property type="match status" value="1"/>
</dbReference>
<protein>
    <submittedName>
        <fullName evidence="5">ABC transporter ATP-binding protein</fullName>
    </submittedName>
</protein>
<dbReference type="AlphaFoldDB" id="A0A225DY39"/>
<keyword evidence="6" id="KW-1185">Reference proteome</keyword>
<evidence type="ECO:0000259" key="4">
    <source>
        <dbReference type="PROSITE" id="PS50893"/>
    </source>
</evidence>
<keyword evidence="2" id="KW-0547">Nucleotide-binding</keyword>
<dbReference type="GO" id="GO:0016887">
    <property type="term" value="F:ATP hydrolysis activity"/>
    <property type="evidence" value="ECO:0007669"/>
    <property type="project" value="InterPro"/>
</dbReference>
<dbReference type="Proteomes" id="UP000214646">
    <property type="component" value="Unassembled WGS sequence"/>
</dbReference>
<accession>A0A225DY39</accession>
<evidence type="ECO:0000256" key="2">
    <source>
        <dbReference type="ARBA" id="ARBA00022741"/>
    </source>
</evidence>
<feature type="domain" description="ABC transporter" evidence="4">
    <location>
        <begin position="1"/>
        <end position="222"/>
    </location>
</feature>
<dbReference type="InterPro" id="IPR003439">
    <property type="entry name" value="ABC_transporter-like_ATP-bd"/>
</dbReference>
<dbReference type="SUPFAM" id="SSF52540">
    <property type="entry name" value="P-loop containing nucleoside triphosphate hydrolases"/>
    <property type="match status" value="1"/>
</dbReference>
<keyword evidence="1" id="KW-0813">Transport</keyword>
<dbReference type="FunFam" id="3.40.50.300:FF:000134">
    <property type="entry name" value="Iron-enterobactin ABC transporter ATP-binding protein"/>
    <property type="match status" value="1"/>
</dbReference>
<gene>
    <name evidence="5" type="ORF">FRUB_04628</name>
</gene>
<comment type="caution">
    <text evidence="5">The sequence shown here is derived from an EMBL/GenBank/DDBJ whole genome shotgun (WGS) entry which is preliminary data.</text>
</comment>
<dbReference type="PROSITE" id="PS00211">
    <property type="entry name" value="ABC_TRANSPORTER_1"/>
    <property type="match status" value="1"/>
</dbReference>
<evidence type="ECO:0000256" key="3">
    <source>
        <dbReference type="ARBA" id="ARBA00022840"/>
    </source>
</evidence>
<dbReference type="PROSITE" id="PS50893">
    <property type="entry name" value="ABC_TRANSPORTER_2"/>
    <property type="match status" value="1"/>
</dbReference>